<proteinExistence type="predicted"/>
<dbReference type="AlphaFoldDB" id="A0A418QHV0"/>
<dbReference type="OrthoDB" id="667524at2"/>
<comment type="caution">
    <text evidence="1">The sequence shown here is derived from an EMBL/GenBank/DDBJ whole genome shotgun (WGS) entry which is preliminary data.</text>
</comment>
<sequence length="236" mass="26945">MTQSYPPPGFMRLPCHSPYNYAFDNPIRYIDPDGMSPDDYQLKTDGDTQLLRRTDDKKDVLFATDKQGNVDKDKSIEVEKGILDNKSQGKSRDGTKVDTYYVTKGNKSDKKLFEFFAKNSDVEFGLTKVKVGQVEIGVISTSHENDKNRAMPDLDSRLIKRGLTIFETNHSHPRGSLHMTDYPSGFARDGSIDYDDSGDLDYSHFIEKSNPNIINKIYDVKTNSYIIYNSQNFHKE</sequence>
<gene>
    <name evidence="1" type="ORF">D0T11_21455</name>
</gene>
<dbReference type="Proteomes" id="UP000284250">
    <property type="component" value="Unassembled WGS sequence"/>
</dbReference>
<name>A0A418QHV0_9BACT</name>
<evidence type="ECO:0000313" key="2">
    <source>
        <dbReference type="Proteomes" id="UP000284250"/>
    </source>
</evidence>
<protein>
    <recommendedName>
        <fullName evidence="3">RHS repeat-associated core domain-containing protein</fullName>
    </recommendedName>
</protein>
<evidence type="ECO:0008006" key="3">
    <source>
        <dbReference type="Google" id="ProtNLM"/>
    </source>
</evidence>
<dbReference type="InterPro" id="IPR028218">
    <property type="entry name" value="Toxin-JAB1"/>
</dbReference>
<reference evidence="1 2" key="1">
    <citation type="submission" date="2019-01" db="EMBL/GenBank/DDBJ databases">
        <title>Hymenobacter humicola sp. nov., isolated from soils in Antarctica.</title>
        <authorList>
            <person name="Sedlacek I."/>
            <person name="Holochova P."/>
            <person name="Kralova S."/>
            <person name="Pantucek R."/>
            <person name="Stankova E."/>
            <person name="Vrbovska V."/>
            <person name="Kristofova L."/>
            <person name="Svec P."/>
            <person name="Busse H.-J."/>
        </authorList>
    </citation>
    <scope>NUCLEOTIDE SEQUENCE [LARGE SCALE GENOMIC DNA]</scope>
    <source>
        <strain evidence="1 2">CCM 8852</strain>
    </source>
</reference>
<evidence type="ECO:0000313" key="1">
    <source>
        <dbReference type="EMBL" id="RIY04746.1"/>
    </source>
</evidence>
<accession>A0A418QHV0</accession>
<dbReference type="RefSeq" id="WP_119657853.1">
    <property type="nucleotide sequence ID" value="NZ_JBHUOI010000004.1"/>
</dbReference>
<dbReference type="Pfam" id="PF15659">
    <property type="entry name" value="Toxin-JAB1"/>
    <property type="match status" value="1"/>
</dbReference>
<dbReference type="EMBL" id="QYCN01000080">
    <property type="protein sequence ID" value="RIY04746.1"/>
    <property type="molecule type" value="Genomic_DNA"/>
</dbReference>
<organism evidence="1 2">
    <name type="scientific">Hymenobacter rubripertinctus</name>
    <dbReference type="NCBI Taxonomy" id="2029981"/>
    <lineage>
        <taxon>Bacteria</taxon>
        <taxon>Pseudomonadati</taxon>
        <taxon>Bacteroidota</taxon>
        <taxon>Cytophagia</taxon>
        <taxon>Cytophagales</taxon>
        <taxon>Hymenobacteraceae</taxon>
        <taxon>Hymenobacter</taxon>
    </lineage>
</organism>
<keyword evidence="2" id="KW-1185">Reference proteome</keyword>